<evidence type="ECO:0000256" key="2">
    <source>
        <dbReference type="ARBA" id="ARBA00022801"/>
    </source>
</evidence>
<keyword evidence="5" id="KW-1185">Reference proteome</keyword>
<evidence type="ECO:0000259" key="3">
    <source>
        <dbReference type="PROSITE" id="PS51462"/>
    </source>
</evidence>
<proteinExistence type="predicted"/>
<sequence length="205" mass="21419">MSGAGPASQGFSVLDEVAVAVGSRVAFHRLTVAGPGGERLERDVVRHPGAVAVVPVTEDGQVVLVRQYRAPVDRELLEIPAGTLDVPGESPEAAAARELEEEVGLRPGRLEELCAFYNSPGFCDERTLLFLAQDLVPVPDRRAGAEERAMTVQRLPLVDALAVLGQEGVVDGQTLLGILLARARLADRPAPGGAPAGSPSGPPRA</sequence>
<organism evidence="4 5">
    <name type="scientific">Aciditerrimonas ferrireducens</name>
    <dbReference type="NCBI Taxonomy" id="667306"/>
    <lineage>
        <taxon>Bacteria</taxon>
        <taxon>Bacillati</taxon>
        <taxon>Actinomycetota</taxon>
        <taxon>Acidimicrobiia</taxon>
        <taxon>Acidimicrobiales</taxon>
        <taxon>Acidimicrobiaceae</taxon>
        <taxon>Aciditerrimonas</taxon>
    </lineage>
</organism>
<comment type="cofactor">
    <cofactor evidence="1">
        <name>Mg(2+)</name>
        <dbReference type="ChEBI" id="CHEBI:18420"/>
    </cofactor>
</comment>
<dbReference type="SUPFAM" id="SSF55811">
    <property type="entry name" value="Nudix"/>
    <property type="match status" value="1"/>
</dbReference>
<dbReference type="InterPro" id="IPR015797">
    <property type="entry name" value="NUDIX_hydrolase-like_dom_sf"/>
</dbReference>
<reference evidence="4 5" key="1">
    <citation type="submission" date="2024-09" db="EMBL/GenBank/DDBJ databases">
        <authorList>
            <person name="Sun Q."/>
            <person name="Mori K."/>
        </authorList>
    </citation>
    <scope>NUCLEOTIDE SEQUENCE [LARGE SCALE GENOMIC DNA]</scope>
    <source>
        <strain evidence="4 5">JCM 15389</strain>
    </source>
</reference>
<gene>
    <name evidence="4" type="ORF">ACFFRE_12035</name>
</gene>
<dbReference type="PROSITE" id="PS51462">
    <property type="entry name" value="NUDIX"/>
    <property type="match status" value="1"/>
</dbReference>
<protein>
    <submittedName>
        <fullName evidence="4">NUDIX domain-containing protein</fullName>
    </submittedName>
</protein>
<dbReference type="RefSeq" id="WP_377790528.1">
    <property type="nucleotide sequence ID" value="NZ_JBHLYQ010000172.1"/>
</dbReference>
<dbReference type="Gene3D" id="3.90.79.10">
    <property type="entry name" value="Nucleoside Triphosphate Pyrophosphohydrolase"/>
    <property type="match status" value="1"/>
</dbReference>
<accession>A0ABV6C589</accession>
<dbReference type="Pfam" id="PF00293">
    <property type="entry name" value="NUDIX"/>
    <property type="match status" value="1"/>
</dbReference>
<evidence type="ECO:0000256" key="1">
    <source>
        <dbReference type="ARBA" id="ARBA00001946"/>
    </source>
</evidence>
<dbReference type="Proteomes" id="UP001589788">
    <property type="component" value="Unassembled WGS sequence"/>
</dbReference>
<dbReference type="InterPro" id="IPR000086">
    <property type="entry name" value="NUDIX_hydrolase_dom"/>
</dbReference>
<evidence type="ECO:0000313" key="5">
    <source>
        <dbReference type="Proteomes" id="UP001589788"/>
    </source>
</evidence>
<dbReference type="EMBL" id="JBHLYQ010000172">
    <property type="protein sequence ID" value="MFC0082860.1"/>
    <property type="molecule type" value="Genomic_DNA"/>
</dbReference>
<comment type="caution">
    <text evidence="4">The sequence shown here is derived from an EMBL/GenBank/DDBJ whole genome shotgun (WGS) entry which is preliminary data.</text>
</comment>
<dbReference type="PANTHER" id="PTHR11839:SF18">
    <property type="entry name" value="NUDIX HYDROLASE DOMAIN-CONTAINING PROTEIN"/>
    <property type="match status" value="1"/>
</dbReference>
<dbReference type="PANTHER" id="PTHR11839">
    <property type="entry name" value="UDP/ADP-SUGAR PYROPHOSPHATASE"/>
    <property type="match status" value="1"/>
</dbReference>
<feature type="domain" description="Nudix hydrolase" evidence="3">
    <location>
        <begin position="45"/>
        <end position="182"/>
    </location>
</feature>
<evidence type="ECO:0000313" key="4">
    <source>
        <dbReference type="EMBL" id="MFC0082860.1"/>
    </source>
</evidence>
<keyword evidence="2" id="KW-0378">Hydrolase</keyword>
<name>A0ABV6C589_9ACTN</name>